<proteinExistence type="predicted"/>
<gene>
    <name evidence="2" type="ORF">TTAC_LOCUS7022</name>
</gene>
<dbReference type="EMBL" id="UYWX01020339">
    <property type="protein sequence ID" value="VDM31326.1"/>
    <property type="molecule type" value="Genomic_DNA"/>
</dbReference>
<sequence>MVWSSGVDYDFFAIRVTESFLRDIMHETFTVEHGHVVKLFEVEPELSTIDFPLVGAFGDDGKWCHLGAVSLRLRVAANSDSFDQLRANVIKAKENSRKTNLPRLSPGLLHSHPGLFFSTEYIAYNCSGPRKGNQHLEKNWQECVQTGERREFHLACGVSMKVDLNRDCLAFSEGLILVGPPEHGAFHFGWWDTRAKAVTEGTLELCVVLADPRQVLHEFVEAFVGSLNHVKAGRFSAEVGIAEKAQKQYHRVLEVVELARKKRVDLEERLANLHRDKSLSETQMRVAVSAIEEETCSLLRELLGNEDLSSTIPPCSGSDNSSGSYVSFSQLLRQLVEQSALSMQ</sequence>
<accession>A0A158REB7</accession>
<evidence type="ECO:0000313" key="2">
    <source>
        <dbReference type="EMBL" id="VDM31326.1"/>
    </source>
</evidence>
<feature type="coiled-coil region" evidence="1">
    <location>
        <begin position="242"/>
        <end position="276"/>
    </location>
</feature>
<protein>
    <submittedName>
        <fullName evidence="4">SAWADEE domain-containing protein</fullName>
    </submittedName>
</protein>
<evidence type="ECO:0000313" key="3">
    <source>
        <dbReference type="Proteomes" id="UP000274429"/>
    </source>
</evidence>
<name>A0A158REB7_HYDTA</name>
<dbReference type="AlphaFoldDB" id="A0A158REB7"/>
<organism evidence="4">
    <name type="scientific">Hydatigena taeniaeformis</name>
    <name type="common">Feline tapeworm</name>
    <name type="synonym">Taenia taeniaeformis</name>
    <dbReference type="NCBI Taxonomy" id="6205"/>
    <lineage>
        <taxon>Eukaryota</taxon>
        <taxon>Metazoa</taxon>
        <taxon>Spiralia</taxon>
        <taxon>Lophotrochozoa</taxon>
        <taxon>Platyhelminthes</taxon>
        <taxon>Cestoda</taxon>
        <taxon>Eucestoda</taxon>
        <taxon>Cyclophyllidea</taxon>
        <taxon>Taeniidae</taxon>
        <taxon>Hydatigera</taxon>
    </lineage>
</organism>
<keyword evidence="3" id="KW-1185">Reference proteome</keyword>
<reference evidence="2 3" key="2">
    <citation type="submission" date="2018-11" db="EMBL/GenBank/DDBJ databases">
        <authorList>
            <consortium name="Pathogen Informatics"/>
        </authorList>
    </citation>
    <scope>NUCLEOTIDE SEQUENCE [LARGE SCALE GENOMIC DNA]</scope>
</reference>
<evidence type="ECO:0000313" key="4">
    <source>
        <dbReference type="WBParaSite" id="TTAC_0000703701-mRNA-1"/>
    </source>
</evidence>
<evidence type="ECO:0000256" key="1">
    <source>
        <dbReference type="SAM" id="Coils"/>
    </source>
</evidence>
<dbReference type="Proteomes" id="UP000274429">
    <property type="component" value="Unassembled WGS sequence"/>
</dbReference>
<dbReference type="WBParaSite" id="TTAC_0000703701-mRNA-1">
    <property type="protein sequence ID" value="TTAC_0000703701-mRNA-1"/>
    <property type="gene ID" value="TTAC_0000703701"/>
</dbReference>
<reference evidence="4" key="1">
    <citation type="submission" date="2016-04" db="UniProtKB">
        <authorList>
            <consortium name="WormBaseParasite"/>
        </authorList>
    </citation>
    <scope>IDENTIFICATION</scope>
</reference>
<dbReference type="OrthoDB" id="6270637at2759"/>
<keyword evidence="1" id="KW-0175">Coiled coil</keyword>